<organism evidence="2 3">
    <name type="scientific">Rhodococcus jostii (strain RHA1)</name>
    <dbReference type="NCBI Taxonomy" id="101510"/>
    <lineage>
        <taxon>Bacteria</taxon>
        <taxon>Bacillati</taxon>
        <taxon>Actinomycetota</taxon>
        <taxon>Actinomycetes</taxon>
        <taxon>Mycobacteriales</taxon>
        <taxon>Nocardiaceae</taxon>
        <taxon>Rhodococcus</taxon>
    </lineage>
</organism>
<evidence type="ECO:0000313" key="2">
    <source>
        <dbReference type="EMBL" id="ABG99606.1"/>
    </source>
</evidence>
<protein>
    <submittedName>
        <fullName evidence="2">Uncharacterized protein</fullName>
    </submittedName>
</protein>
<dbReference type="Proteomes" id="UP000008710">
    <property type="component" value="Plasmid pRHL1"/>
</dbReference>
<accession>Q0RYN0</accession>
<dbReference type="AlphaFoldDB" id="Q0RYN0"/>
<evidence type="ECO:0000313" key="3">
    <source>
        <dbReference type="Proteomes" id="UP000008710"/>
    </source>
</evidence>
<reference evidence="3" key="1">
    <citation type="journal article" date="2006" name="Proc. Natl. Acad. Sci. U.S.A.">
        <title>The complete genome of Rhodococcus sp. RHA1 provides insights into a catabolic powerhouse.</title>
        <authorList>
            <person name="McLeod M.P."/>
            <person name="Warren R.L."/>
            <person name="Hsiao W.W.L."/>
            <person name="Araki N."/>
            <person name="Myhre M."/>
            <person name="Fernandes C."/>
            <person name="Miyazawa D."/>
            <person name="Wong W."/>
            <person name="Lillquist A.L."/>
            <person name="Wang D."/>
            <person name="Dosanjh M."/>
            <person name="Hara H."/>
            <person name="Petrescu A."/>
            <person name="Morin R.D."/>
            <person name="Yang G."/>
            <person name="Stott J.M."/>
            <person name="Schein J.E."/>
            <person name="Shin H."/>
            <person name="Smailus D."/>
            <person name="Siddiqui A.S."/>
            <person name="Marra M.A."/>
            <person name="Jones S.J.M."/>
            <person name="Holt R."/>
            <person name="Brinkman F.S.L."/>
            <person name="Miyauchi K."/>
            <person name="Fukuda M."/>
            <person name="Davies J.E."/>
            <person name="Mohn W.W."/>
            <person name="Eltis L.D."/>
        </authorList>
    </citation>
    <scope>NUCLEOTIDE SEQUENCE [LARGE SCALE GENOMIC DNA]</scope>
    <source>
        <strain evidence="3">RHA1</strain>
    </source>
</reference>
<feature type="region of interest" description="Disordered" evidence="1">
    <location>
        <begin position="1"/>
        <end position="67"/>
    </location>
</feature>
<dbReference type="KEGG" id="rha:RHA1_ro08562"/>
<proteinExistence type="predicted"/>
<dbReference type="EMBL" id="CP000432">
    <property type="protein sequence ID" value="ABG99606.1"/>
    <property type="molecule type" value="Genomic_DNA"/>
</dbReference>
<gene>
    <name evidence="2" type="ordered locus">RHA1_ro08562</name>
</gene>
<dbReference type="HOGENOM" id="CLU_1389279_0_0_11"/>
<sequence>MGGPSGGVDYRGQVASRVQSAISPVGEAASNDSCSSDGRQAREATPAAHSSPMSPIAGLSDQGQSVARRPTPLQRLTFRFWSAPRLRPQGDPARWYDAGAVKSLREDRIVRCKAGTDAFRLSVGCNGRRHRAARQAVHHRRLTEPGVSLHDTLQRHCNGRSVTPARRVEWRGESGTGRVPVGEVRRIVRGLDGAPK</sequence>
<geneLocation type="plasmid" evidence="2 3">
    <name>pRHL1</name>
</geneLocation>
<keyword evidence="2" id="KW-0614">Plasmid</keyword>
<evidence type="ECO:0000256" key="1">
    <source>
        <dbReference type="SAM" id="MobiDB-lite"/>
    </source>
</evidence>
<name>Q0RYN0_RHOJR</name>